<dbReference type="EMBL" id="JAMGBB010000001">
    <property type="protein sequence ID" value="MCL6741353.1"/>
    <property type="molecule type" value="Genomic_DNA"/>
</dbReference>
<evidence type="ECO:0008006" key="4">
    <source>
        <dbReference type="Google" id="ProtNLM"/>
    </source>
</evidence>
<name>A0ABT0SAG0_9SPHN</name>
<keyword evidence="1" id="KW-0732">Signal</keyword>
<protein>
    <recommendedName>
        <fullName evidence="4">DUF3617 family protein</fullName>
    </recommendedName>
</protein>
<sequence>MKLRVPTLTMIGALCALATLSASQAEVAPTPAASQKLAKALEGRTAGQPVNCIQNIRGQAKMRVIDDWTILFRDQSTIYVQKPRSECVGIEDGKYALVTRKFGSGEICSGDINQLVDVGTGFQAGHCTFGEFVPYRRIK</sequence>
<organism evidence="2 3">
    <name type="scientific">Sphingomonas brevis</name>
    <dbReference type="NCBI Taxonomy" id="2908206"/>
    <lineage>
        <taxon>Bacteria</taxon>
        <taxon>Pseudomonadati</taxon>
        <taxon>Pseudomonadota</taxon>
        <taxon>Alphaproteobacteria</taxon>
        <taxon>Sphingomonadales</taxon>
        <taxon>Sphingomonadaceae</taxon>
        <taxon>Sphingomonas</taxon>
    </lineage>
</organism>
<reference evidence="2" key="1">
    <citation type="submission" date="2022-05" db="EMBL/GenBank/DDBJ databases">
        <authorList>
            <person name="Jo J.-H."/>
            <person name="Im W.-T."/>
        </authorList>
    </citation>
    <scope>NUCLEOTIDE SEQUENCE</scope>
    <source>
        <strain evidence="2">RB56-2</strain>
    </source>
</reference>
<keyword evidence="3" id="KW-1185">Reference proteome</keyword>
<dbReference type="Proteomes" id="UP001165383">
    <property type="component" value="Unassembled WGS sequence"/>
</dbReference>
<gene>
    <name evidence="2" type="ORF">LZ518_09450</name>
</gene>
<feature type="signal peptide" evidence="1">
    <location>
        <begin position="1"/>
        <end position="25"/>
    </location>
</feature>
<comment type="caution">
    <text evidence="2">The sequence shown here is derived from an EMBL/GenBank/DDBJ whole genome shotgun (WGS) entry which is preliminary data.</text>
</comment>
<accession>A0ABT0SAG0</accession>
<dbReference type="RefSeq" id="WP_249915744.1">
    <property type="nucleotide sequence ID" value="NZ_JAMGBB010000001.1"/>
</dbReference>
<evidence type="ECO:0000256" key="1">
    <source>
        <dbReference type="SAM" id="SignalP"/>
    </source>
</evidence>
<evidence type="ECO:0000313" key="3">
    <source>
        <dbReference type="Proteomes" id="UP001165383"/>
    </source>
</evidence>
<proteinExistence type="predicted"/>
<feature type="chain" id="PRO_5046153072" description="DUF3617 family protein" evidence="1">
    <location>
        <begin position="26"/>
        <end position="139"/>
    </location>
</feature>
<evidence type="ECO:0000313" key="2">
    <source>
        <dbReference type="EMBL" id="MCL6741353.1"/>
    </source>
</evidence>